<dbReference type="Proteomes" id="UP000310108">
    <property type="component" value="Unassembled WGS sequence"/>
</dbReference>
<dbReference type="Pfam" id="PF22191">
    <property type="entry name" value="IBR_1"/>
    <property type="match status" value="1"/>
</dbReference>
<dbReference type="InterPro" id="IPR051628">
    <property type="entry name" value="LUBAC_E3_Ligases"/>
</dbReference>
<dbReference type="InterPro" id="IPR044066">
    <property type="entry name" value="TRIAD_supradom"/>
</dbReference>
<dbReference type="InterPro" id="IPR002867">
    <property type="entry name" value="IBR_dom"/>
</dbReference>
<evidence type="ECO:0000313" key="14">
    <source>
        <dbReference type="Proteomes" id="UP000310108"/>
    </source>
</evidence>
<dbReference type="GO" id="GO:0043161">
    <property type="term" value="P:proteasome-mediated ubiquitin-dependent protein catabolic process"/>
    <property type="evidence" value="ECO:0007669"/>
    <property type="project" value="TreeGrafter"/>
</dbReference>
<evidence type="ECO:0000256" key="5">
    <source>
        <dbReference type="ARBA" id="ARBA00022771"/>
    </source>
</evidence>
<dbReference type="PROSITE" id="PS50103">
    <property type="entry name" value="ZF_C3H1"/>
    <property type="match status" value="3"/>
</dbReference>
<keyword evidence="7 8" id="KW-0862">Zinc</keyword>
<dbReference type="AlphaFoldDB" id="A0A4U6X3S1"/>
<keyword evidence="4" id="KW-0677">Repeat</keyword>
<comment type="pathway">
    <text evidence="1">Protein modification; protein ubiquitination.</text>
</comment>
<reference evidence="13 14" key="1">
    <citation type="journal article" date="2019" name="PLoS ONE">
        <title>Comparative genome analysis indicates high evolutionary potential of pathogenicity genes in Colletotrichum tanaceti.</title>
        <authorList>
            <person name="Lelwala R.V."/>
            <person name="Korhonen P.K."/>
            <person name="Young N.D."/>
            <person name="Scott J.B."/>
            <person name="Ades P.A."/>
            <person name="Gasser R.B."/>
            <person name="Taylor P.W.J."/>
        </authorList>
    </citation>
    <scope>NUCLEOTIDE SEQUENCE [LARGE SCALE GENOMIC DNA]</scope>
    <source>
        <strain evidence="13">BRIP57314</strain>
    </source>
</reference>
<evidence type="ECO:0000256" key="9">
    <source>
        <dbReference type="SAM" id="MobiDB-lite"/>
    </source>
</evidence>
<feature type="domain" description="RING-type" evidence="10">
    <location>
        <begin position="701"/>
        <end position="748"/>
    </location>
</feature>
<evidence type="ECO:0000256" key="4">
    <source>
        <dbReference type="ARBA" id="ARBA00022737"/>
    </source>
</evidence>
<evidence type="ECO:0000256" key="3">
    <source>
        <dbReference type="ARBA" id="ARBA00022723"/>
    </source>
</evidence>
<evidence type="ECO:0000259" key="11">
    <source>
        <dbReference type="PROSITE" id="PS50103"/>
    </source>
</evidence>
<dbReference type="Gene3D" id="1.20.120.1750">
    <property type="match status" value="1"/>
</dbReference>
<feature type="zinc finger region" description="C3H1-type" evidence="8">
    <location>
        <begin position="113"/>
        <end position="140"/>
    </location>
</feature>
<dbReference type="Gene3D" id="1.20.120.1350">
    <property type="entry name" value="Pneumovirus matrix protein 2 (M2), zinc-binding domain"/>
    <property type="match status" value="1"/>
</dbReference>
<dbReference type="Pfam" id="PF01485">
    <property type="entry name" value="IBR"/>
    <property type="match status" value="1"/>
</dbReference>
<dbReference type="SUPFAM" id="SSF57850">
    <property type="entry name" value="RING/U-box"/>
    <property type="match status" value="2"/>
</dbReference>
<keyword evidence="13" id="KW-0547">Nucleotide-binding</keyword>
<evidence type="ECO:0000256" key="1">
    <source>
        <dbReference type="ARBA" id="ARBA00004906"/>
    </source>
</evidence>
<dbReference type="CDD" id="cd22585">
    <property type="entry name" value="Rcat_RBR_DEAH12-like"/>
    <property type="match status" value="1"/>
</dbReference>
<keyword evidence="3 8" id="KW-0479">Metal-binding</keyword>
<dbReference type="SMART" id="SM00356">
    <property type="entry name" value="ZnF_C3H1"/>
    <property type="match status" value="3"/>
</dbReference>
<dbReference type="PROSITE" id="PS50089">
    <property type="entry name" value="ZF_RING_2"/>
    <property type="match status" value="1"/>
</dbReference>
<dbReference type="PANTHER" id="PTHR22770">
    <property type="entry name" value="UBIQUITIN CONJUGATING ENZYME 7 INTERACTING PROTEIN-RELATED"/>
    <property type="match status" value="1"/>
</dbReference>
<dbReference type="SMART" id="SM00647">
    <property type="entry name" value="IBR"/>
    <property type="match status" value="2"/>
</dbReference>
<evidence type="ECO:0000313" key="13">
    <source>
        <dbReference type="EMBL" id="TKW49419.1"/>
    </source>
</evidence>
<evidence type="ECO:0000259" key="10">
    <source>
        <dbReference type="PROSITE" id="PS50089"/>
    </source>
</evidence>
<dbReference type="CDD" id="cd20335">
    <property type="entry name" value="BRcat_RBR"/>
    <property type="match status" value="1"/>
</dbReference>
<keyword evidence="14" id="KW-1185">Reference proteome</keyword>
<evidence type="ECO:0000256" key="7">
    <source>
        <dbReference type="ARBA" id="ARBA00022833"/>
    </source>
</evidence>
<dbReference type="InterPro" id="IPR036855">
    <property type="entry name" value="Znf_CCCH_sf"/>
</dbReference>
<evidence type="ECO:0000256" key="2">
    <source>
        <dbReference type="ARBA" id="ARBA00022679"/>
    </source>
</evidence>
<dbReference type="GO" id="GO:0043130">
    <property type="term" value="F:ubiquitin binding"/>
    <property type="evidence" value="ECO:0007669"/>
    <property type="project" value="TreeGrafter"/>
</dbReference>
<keyword evidence="6" id="KW-0833">Ubl conjugation pathway</keyword>
<dbReference type="GO" id="GO:0000151">
    <property type="term" value="C:ubiquitin ligase complex"/>
    <property type="evidence" value="ECO:0007669"/>
    <property type="project" value="TreeGrafter"/>
</dbReference>
<dbReference type="PANTHER" id="PTHR22770:SF13">
    <property type="entry name" value="RING-TYPE DOMAIN-CONTAINING PROTEIN"/>
    <property type="match status" value="1"/>
</dbReference>
<dbReference type="SMART" id="SM00184">
    <property type="entry name" value="RING"/>
    <property type="match status" value="2"/>
</dbReference>
<dbReference type="Pfam" id="PF14608">
    <property type="entry name" value="zf-CCCH_2"/>
    <property type="match status" value="1"/>
</dbReference>
<sequence length="919" mass="99013">MDRQLGTRPPPAPPSSNPATMCRFHARGTCRAGDDCLFVHEKVESAPRVRGDSLPPPGPFMRSLTAQATPPPCRFFLRGQCNKGENCAFSHAQAAPPPPPSETAAEATPPVDARVKIPCSFFAKGACRNGDGCPFLHNTVDTQNNSIIPDDTLILAMEKCTRDLLGASISFGPGASVDKISLSSDYSTARITNLPAGSGPGYVSLVLNRLGLEVPPSCVRVRPYGQDNPTIAADVRVEDPTFAKSLHAKYEAGELAKVHGLSDVKVFALAAPAFNGAGGFAHRVNCRKVICSWHKPLRVALLNFDSEEVAKEVCDGFSTGAYKVLGSAVSCRLGQAEGPYRNSRGYQRRFPSVSRTWTLTLRVPLQATDKDILRTIPRHTRPTDVGFEGTTYRLGDECSARQLAMIEKLLTNIGALEMKLTANSEIPGKRVKAMARFVDEADAKEAVGILNNTRLPFNEADKLNVCLVYSSTYKVATKVFEAVLGDVEAAKAASSEQHVHVKHFPPANGYITLRLEGEDRGDLAAAEKVVDAILRGQTVTDKEGTTPFWHPSFGNRAAAGQALQRIEQSFQVAFHCLPSKTEVRVYGTPDRVAKARDALLRAFGDSPSTSYSIPLDAESFRWAIRGGFRDLRDALGPENVMLSVLPTVRKIEVIGPRASYDLAMDMMVSGRESTTTTTTTNASAQKQRTEKSPGGRGIIDCSVCWTEAEDPLTTRCGHVYCRDCFENFCRSADSGGDGGSDLRCLADEGSCDAVLGLPELHEHLPSLAFEEVLASSAKSYIAKRPGVFRYCPTADCGLVYRAAAADRPGVFACPGCAESVCTACHHPSHAGRSCAELRYAASGGEAAFDRAKAGLGIKDCPRCETSIQKASGCNHMTCGRCGAHICWVCLDTFASGRACYSHLNKEHGSIFPDDDPLYE</sequence>
<proteinExistence type="predicted"/>
<dbReference type="InterPro" id="IPR001841">
    <property type="entry name" value="Znf_RING"/>
</dbReference>
<dbReference type="GO" id="GO:0004842">
    <property type="term" value="F:ubiquitin-protein transferase activity"/>
    <property type="evidence" value="ECO:0007669"/>
    <property type="project" value="TreeGrafter"/>
</dbReference>
<evidence type="ECO:0000259" key="12">
    <source>
        <dbReference type="PROSITE" id="PS51873"/>
    </source>
</evidence>
<dbReference type="GO" id="GO:0004386">
    <property type="term" value="F:helicase activity"/>
    <property type="evidence" value="ECO:0007669"/>
    <property type="project" value="UniProtKB-KW"/>
</dbReference>
<feature type="domain" description="C3H1-type" evidence="11">
    <location>
        <begin position="67"/>
        <end position="94"/>
    </location>
</feature>
<dbReference type="EMBL" id="PJEX01000549">
    <property type="protein sequence ID" value="TKW49419.1"/>
    <property type="molecule type" value="Genomic_DNA"/>
</dbReference>
<dbReference type="OrthoDB" id="1431934at2759"/>
<evidence type="ECO:0000256" key="8">
    <source>
        <dbReference type="PROSITE-ProRule" id="PRU00723"/>
    </source>
</evidence>
<feature type="domain" description="C3H1-type" evidence="11">
    <location>
        <begin position="16"/>
        <end position="43"/>
    </location>
</feature>
<name>A0A4U6X3S1_9PEZI</name>
<dbReference type="Gene3D" id="3.30.40.10">
    <property type="entry name" value="Zinc/RING finger domain, C3HC4 (zinc finger)"/>
    <property type="match status" value="1"/>
</dbReference>
<dbReference type="GO" id="GO:0097039">
    <property type="term" value="P:protein linear polyubiquitination"/>
    <property type="evidence" value="ECO:0007669"/>
    <property type="project" value="TreeGrafter"/>
</dbReference>
<keyword evidence="5 8" id="KW-0863">Zinc-finger</keyword>
<dbReference type="InterPro" id="IPR018957">
    <property type="entry name" value="Znf_C3HC4_RING-type"/>
</dbReference>
<dbReference type="Pfam" id="PF00097">
    <property type="entry name" value="zf-C3HC4"/>
    <property type="match status" value="1"/>
</dbReference>
<feature type="zinc finger region" description="C3H1-type" evidence="8">
    <location>
        <begin position="67"/>
        <end position="94"/>
    </location>
</feature>
<keyword evidence="13" id="KW-0378">Hydrolase</keyword>
<dbReference type="STRING" id="1306861.A0A4U6X3S1"/>
<keyword evidence="2" id="KW-0808">Transferase</keyword>
<feature type="domain" description="RING-type" evidence="12">
    <location>
        <begin position="697"/>
        <end position="906"/>
    </location>
</feature>
<dbReference type="SUPFAM" id="SSF90229">
    <property type="entry name" value="CCCH zinc finger"/>
    <property type="match status" value="3"/>
</dbReference>
<comment type="caution">
    <text evidence="13">The sequence shown here is derived from an EMBL/GenBank/DDBJ whole genome shotgun (WGS) entry which is preliminary data.</text>
</comment>
<dbReference type="Gene3D" id="4.10.1000.10">
    <property type="entry name" value="Zinc finger, CCCH-type"/>
    <property type="match status" value="1"/>
</dbReference>
<keyword evidence="13" id="KW-0067">ATP-binding</keyword>
<dbReference type="PROSITE" id="PS51873">
    <property type="entry name" value="TRIAD"/>
    <property type="match status" value="1"/>
</dbReference>
<feature type="domain" description="C3H1-type" evidence="11">
    <location>
        <begin position="113"/>
        <end position="140"/>
    </location>
</feature>
<gene>
    <name evidence="13" type="ORF">CTA1_6259</name>
</gene>
<feature type="zinc finger region" description="C3H1-type" evidence="8">
    <location>
        <begin position="16"/>
        <end position="43"/>
    </location>
</feature>
<dbReference type="Pfam" id="PF00642">
    <property type="entry name" value="zf-CCCH"/>
    <property type="match status" value="2"/>
</dbReference>
<dbReference type="InterPro" id="IPR013083">
    <property type="entry name" value="Znf_RING/FYVE/PHD"/>
</dbReference>
<organism evidence="13 14">
    <name type="scientific">Colletotrichum tanaceti</name>
    <dbReference type="NCBI Taxonomy" id="1306861"/>
    <lineage>
        <taxon>Eukaryota</taxon>
        <taxon>Fungi</taxon>
        <taxon>Dikarya</taxon>
        <taxon>Ascomycota</taxon>
        <taxon>Pezizomycotina</taxon>
        <taxon>Sordariomycetes</taxon>
        <taxon>Hypocreomycetidae</taxon>
        <taxon>Glomerellales</taxon>
        <taxon>Glomerellaceae</taxon>
        <taxon>Colletotrichum</taxon>
        <taxon>Colletotrichum destructivum species complex</taxon>
    </lineage>
</organism>
<feature type="region of interest" description="Disordered" evidence="9">
    <location>
        <begin position="671"/>
        <end position="692"/>
    </location>
</feature>
<protein>
    <submittedName>
        <fullName evidence="13">ATP-dependent RNA helicase DEAH12, chloroplastic</fullName>
    </submittedName>
</protein>
<accession>A0A4U6X3S1</accession>
<evidence type="ECO:0000256" key="6">
    <source>
        <dbReference type="ARBA" id="ARBA00022786"/>
    </source>
</evidence>
<dbReference type="InterPro" id="IPR000571">
    <property type="entry name" value="Znf_CCCH"/>
</dbReference>
<keyword evidence="13" id="KW-0347">Helicase</keyword>
<dbReference type="GO" id="GO:0008270">
    <property type="term" value="F:zinc ion binding"/>
    <property type="evidence" value="ECO:0007669"/>
    <property type="project" value="UniProtKB-KW"/>
</dbReference>